<evidence type="ECO:0000259" key="1">
    <source>
        <dbReference type="PROSITE" id="PS50404"/>
    </source>
</evidence>
<reference evidence="3 4" key="1">
    <citation type="journal article" date="2018" name="Sci. Rep.">
        <title>Genomic signatures of local adaptation to the degree of environmental predictability in rotifers.</title>
        <authorList>
            <person name="Franch-Gras L."/>
            <person name="Hahn C."/>
            <person name="Garcia-Roger E.M."/>
            <person name="Carmona M.J."/>
            <person name="Serra M."/>
            <person name="Gomez A."/>
        </authorList>
    </citation>
    <scope>NUCLEOTIDE SEQUENCE [LARGE SCALE GENOMIC DNA]</scope>
    <source>
        <strain evidence="3">HYR1</strain>
    </source>
</reference>
<dbReference type="InterPro" id="IPR010987">
    <property type="entry name" value="Glutathione-S-Trfase_C-like"/>
</dbReference>
<dbReference type="CDD" id="cd03039">
    <property type="entry name" value="GST_N_Sigma_like"/>
    <property type="match status" value="2"/>
</dbReference>
<dbReference type="InterPro" id="IPR004046">
    <property type="entry name" value="GST_C"/>
</dbReference>
<feature type="domain" description="GST N-terminal" evidence="1">
    <location>
        <begin position="2"/>
        <end position="243"/>
    </location>
</feature>
<dbReference type="SUPFAM" id="SSF47616">
    <property type="entry name" value="GST C-terminal domain-like"/>
    <property type="match status" value="2"/>
</dbReference>
<keyword evidence="3" id="KW-0808">Transferase</keyword>
<protein>
    <submittedName>
        <fullName evidence="3">Glutathione S-transferase family member gst</fullName>
    </submittedName>
</protein>
<dbReference type="InterPro" id="IPR050213">
    <property type="entry name" value="GST_superfamily"/>
</dbReference>
<keyword evidence="4" id="KW-1185">Reference proteome</keyword>
<dbReference type="Gene3D" id="1.20.1050.130">
    <property type="match status" value="1"/>
</dbReference>
<dbReference type="STRING" id="10195.A0A3M7SBB8"/>
<dbReference type="PROSITE" id="PS50405">
    <property type="entry name" value="GST_CTER"/>
    <property type="match status" value="2"/>
</dbReference>
<dbReference type="AlphaFoldDB" id="A0A3M7SBB8"/>
<dbReference type="InterPro" id="IPR036249">
    <property type="entry name" value="Thioredoxin-like_sf"/>
</dbReference>
<dbReference type="PROSITE" id="PS50404">
    <property type="entry name" value="GST_NTER"/>
    <property type="match status" value="1"/>
</dbReference>
<dbReference type="FunFam" id="1.20.1050.10:FF:000030">
    <property type="entry name" value="Glutathione S-transferase S1"/>
    <property type="match status" value="2"/>
</dbReference>
<dbReference type="EMBL" id="REGN01001705">
    <property type="protein sequence ID" value="RNA33062.1"/>
    <property type="molecule type" value="Genomic_DNA"/>
</dbReference>
<dbReference type="CDD" id="cd03192">
    <property type="entry name" value="GST_C_Sigma_like"/>
    <property type="match status" value="2"/>
</dbReference>
<comment type="caution">
    <text evidence="3">The sequence shown here is derived from an EMBL/GenBank/DDBJ whole genome shotgun (WGS) entry which is preliminary data.</text>
</comment>
<proteinExistence type="predicted"/>
<gene>
    <name evidence="3" type="ORF">BpHYR1_024692</name>
</gene>
<dbReference type="SUPFAM" id="SSF52833">
    <property type="entry name" value="Thioredoxin-like"/>
    <property type="match status" value="2"/>
</dbReference>
<dbReference type="Proteomes" id="UP000276133">
    <property type="component" value="Unassembled WGS sequence"/>
</dbReference>
<dbReference type="Pfam" id="PF14497">
    <property type="entry name" value="GST_C_3"/>
    <property type="match status" value="2"/>
</dbReference>
<dbReference type="PANTHER" id="PTHR11571">
    <property type="entry name" value="GLUTATHIONE S-TRANSFERASE"/>
    <property type="match status" value="1"/>
</dbReference>
<evidence type="ECO:0000259" key="2">
    <source>
        <dbReference type="PROSITE" id="PS50405"/>
    </source>
</evidence>
<organism evidence="3 4">
    <name type="scientific">Brachionus plicatilis</name>
    <name type="common">Marine rotifer</name>
    <name type="synonym">Brachionus muelleri</name>
    <dbReference type="NCBI Taxonomy" id="10195"/>
    <lineage>
        <taxon>Eukaryota</taxon>
        <taxon>Metazoa</taxon>
        <taxon>Spiralia</taxon>
        <taxon>Gnathifera</taxon>
        <taxon>Rotifera</taxon>
        <taxon>Eurotatoria</taxon>
        <taxon>Monogononta</taxon>
        <taxon>Pseudotrocha</taxon>
        <taxon>Ploima</taxon>
        <taxon>Brachionidae</taxon>
        <taxon>Brachionus</taxon>
    </lineage>
</organism>
<dbReference type="Gene3D" id="3.40.30.10">
    <property type="entry name" value="Glutaredoxin"/>
    <property type="match status" value="1"/>
</dbReference>
<sequence length="367" mass="42457">MVQYKLNYFNLRGRAELIRLIFAAAGQQYEDVRFEREQWPEYKPKSPLGPEEQSEAEMYADQVLDLLNEMVKIHFEKDETRKAELSKKYFGETIQNTLKVFDSKIAKNGSGYFVASGLTWADIFLADFLGWLGDKKDALITPFPAVKALVDKVLNHPKISEWIAKRPKTEIGRAELIRLIFASAAQEFEDIRFEMNEWPEYKKKAPLGQAPFLEMIDDKDRVFRLGQSLSIARYLARIFGIAGVGKEEQAEVESYGDLISDLFNELAKVRFEKDENLKSKLQTRLYDEIIPKNLQILEDIVARSATEYLCNSGITWPDLFLFCTLEWLDEKRNAILDKYPHVKALEAKVRGNPKIAEWVINRPKTEI</sequence>
<dbReference type="InterPro" id="IPR004045">
    <property type="entry name" value="Glutathione_S-Trfase_N"/>
</dbReference>
<dbReference type="Gene3D" id="1.20.1050.10">
    <property type="match status" value="2"/>
</dbReference>
<feature type="domain" description="GST C-terminal" evidence="2">
    <location>
        <begin position="49"/>
        <end position="171"/>
    </location>
</feature>
<dbReference type="InterPro" id="IPR040079">
    <property type="entry name" value="Glutathione_S-Trfase"/>
</dbReference>
<accession>A0A3M7SBB8</accession>
<evidence type="ECO:0000313" key="3">
    <source>
        <dbReference type="EMBL" id="RNA33062.1"/>
    </source>
</evidence>
<dbReference type="PANTHER" id="PTHR11571:SF150">
    <property type="entry name" value="GLUTATHIONE S-TRANSFERASE"/>
    <property type="match status" value="1"/>
</dbReference>
<dbReference type="SFLD" id="SFLDS00019">
    <property type="entry name" value="Glutathione_Transferase_(cytos"/>
    <property type="match status" value="1"/>
</dbReference>
<dbReference type="OrthoDB" id="414243at2759"/>
<feature type="domain" description="GST C-terminal" evidence="2">
    <location>
        <begin position="245"/>
        <end position="367"/>
    </location>
</feature>
<dbReference type="GO" id="GO:0004364">
    <property type="term" value="F:glutathione transferase activity"/>
    <property type="evidence" value="ECO:0007669"/>
    <property type="project" value="TreeGrafter"/>
</dbReference>
<dbReference type="InterPro" id="IPR036282">
    <property type="entry name" value="Glutathione-S-Trfase_C_sf"/>
</dbReference>
<dbReference type="GO" id="GO:0006749">
    <property type="term" value="P:glutathione metabolic process"/>
    <property type="evidence" value="ECO:0007669"/>
    <property type="project" value="TreeGrafter"/>
</dbReference>
<evidence type="ECO:0000313" key="4">
    <source>
        <dbReference type="Proteomes" id="UP000276133"/>
    </source>
</evidence>
<name>A0A3M7SBB8_BRAPC</name>